<comment type="similarity">
    <text evidence="1">Belongs to the peptidase M14 family.</text>
</comment>
<reference evidence="4" key="1">
    <citation type="submission" date="2016-02" db="EMBL/GenBank/DDBJ databases">
        <authorList>
            <person name="Rodrigo-Torres Lidia"/>
            <person name="Arahal R.David."/>
        </authorList>
    </citation>
    <scope>NUCLEOTIDE SEQUENCE [LARGE SCALE GENOMIC DNA]</scope>
    <source>
        <strain evidence="4">CECT 9029</strain>
    </source>
</reference>
<dbReference type="AlphaFoldDB" id="A0A128F7Z5"/>
<dbReference type="Pfam" id="PF00246">
    <property type="entry name" value="Peptidase_M14"/>
    <property type="match status" value="1"/>
</dbReference>
<dbReference type="InterPro" id="IPR000834">
    <property type="entry name" value="Peptidase_M14"/>
</dbReference>
<protein>
    <submittedName>
        <fullName evidence="3">Zinc carboxypeptidase</fullName>
    </submittedName>
</protein>
<dbReference type="GO" id="GO:0004181">
    <property type="term" value="F:metallocarboxypeptidase activity"/>
    <property type="evidence" value="ECO:0007669"/>
    <property type="project" value="InterPro"/>
</dbReference>
<dbReference type="RefSeq" id="WP_062664665.1">
    <property type="nucleotide sequence ID" value="NZ_FIZX01000002.1"/>
</dbReference>
<dbReference type="SUPFAM" id="SSF53187">
    <property type="entry name" value="Zn-dependent exopeptidases"/>
    <property type="match status" value="1"/>
</dbReference>
<dbReference type="Proteomes" id="UP000071641">
    <property type="component" value="Unassembled WGS sequence"/>
</dbReference>
<dbReference type="STRING" id="1796497.GCE9029_03223"/>
<sequence length="304" mass="33830">MSNAYPIGTPGQPWGKEERTQWLHTVSIKRSYQEEVLSKINALKDRFDVEQYGALSYNAARYPQFGIRSRNFDASKPTILITGGVHGYETSGVHGALKFLDTEALNYTEHFNLVVAPCVSPWGYETINRWNPQTVDPNRSFYENSPSEEAANVMAWVKGLGVEIFTHIDLHETTDTDESEFRPALAARDGKEYEPDTVPDGFYTVGDTDMPNTEFQTAIINEVRKVTHIAPADENGNIIGTPVEQEGVINYPTKKLGLCSGFTNCQYGTTTEVYPDSPKVTDEECNDAQVAAVRGALNYLLSVQ</sequence>
<dbReference type="GO" id="GO:0008270">
    <property type="term" value="F:zinc ion binding"/>
    <property type="evidence" value="ECO:0007669"/>
    <property type="project" value="InterPro"/>
</dbReference>
<accession>A0A128F7Z5</accession>
<gene>
    <name evidence="3" type="ORF">GCE9029_03223</name>
</gene>
<dbReference type="CDD" id="cd06231">
    <property type="entry name" value="M14_REP34-like"/>
    <property type="match status" value="1"/>
</dbReference>
<evidence type="ECO:0000313" key="4">
    <source>
        <dbReference type="Proteomes" id="UP000071641"/>
    </source>
</evidence>
<evidence type="ECO:0000259" key="2">
    <source>
        <dbReference type="PROSITE" id="PS52035"/>
    </source>
</evidence>
<dbReference type="PROSITE" id="PS52035">
    <property type="entry name" value="PEPTIDASE_M14"/>
    <property type="match status" value="1"/>
</dbReference>
<keyword evidence="4" id="KW-1185">Reference proteome</keyword>
<proteinExistence type="inferred from homology"/>
<dbReference type="EMBL" id="FIZX01000002">
    <property type="protein sequence ID" value="CZF82426.1"/>
    <property type="molecule type" value="Genomic_DNA"/>
</dbReference>
<evidence type="ECO:0000256" key="1">
    <source>
        <dbReference type="PROSITE-ProRule" id="PRU01379"/>
    </source>
</evidence>
<evidence type="ECO:0000313" key="3">
    <source>
        <dbReference type="EMBL" id="CZF82426.1"/>
    </source>
</evidence>
<dbReference type="GO" id="GO:0006508">
    <property type="term" value="P:proteolysis"/>
    <property type="evidence" value="ECO:0007669"/>
    <property type="project" value="InterPro"/>
</dbReference>
<keyword evidence="3" id="KW-0121">Carboxypeptidase</keyword>
<organism evidence="3 4">
    <name type="scientific">Grimontia celer</name>
    <dbReference type="NCBI Taxonomy" id="1796497"/>
    <lineage>
        <taxon>Bacteria</taxon>
        <taxon>Pseudomonadati</taxon>
        <taxon>Pseudomonadota</taxon>
        <taxon>Gammaproteobacteria</taxon>
        <taxon>Vibrionales</taxon>
        <taxon>Vibrionaceae</taxon>
        <taxon>Grimontia</taxon>
    </lineage>
</organism>
<keyword evidence="3" id="KW-0645">Protease</keyword>
<feature type="domain" description="Peptidase M14" evidence="2">
    <location>
        <begin position="28"/>
        <end position="304"/>
    </location>
</feature>
<comment type="caution">
    <text evidence="1">Lacks conserved residue(s) required for the propagation of feature annotation.</text>
</comment>
<keyword evidence="3" id="KW-0378">Hydrolase</keyword>
<dbReference type="Gene3D" id="3.40.630.10">
    <property type="entry name" value="Zn peptidases"/>
    <property type="match status" value="1"/>
</dbReference>
<dbReference type="OrthoDB" id="5290048at2"/>
<name>A0A128F7Z5_9GAMM</name>